<protein>
    <recommendedName>
        <fullName evidence="5">Pentacotripeptide-repeat region of PRORP domain-containing protein</fullName>
    </recommendedName>
</protein>
<dbReference type="Gramene" id="RZC71827">
    <property type="protein sequence ID" value="RZC71827"/>
    <property type="gene ID" value="C5167_034982"/>
</dbReference>
<dbReference type="PROSITE" id="PS51375">
    <property type="entry name" value="PPR"/>
    <property type="match status" value="4"/>
</dbReference>
<organism evidence="3 4">
    <name type="scientific">Papaver somniferum</name>
    <name type="common">Opium poppy</name>
    <dbReference type="NCBI Taxonomy" id="3469"/>
    <lineage>
        <taxon>Eukaryota</taxon>
        <taxon>Viridiplantae</taxon>
        <taxon>Streptophyta</taxon>
        <taxon>Embryophyta</taxon>
        <taxon>Tracheophyta</taxon>
        <taxon>Spermatophyta</taxon>
        <taxon>Magnoliopsida</taxon>
        <taxon>Ranunculales</taxon>
        <taxon>Papaveraceae</taxon>
        <taxon>Papaveroideae</taxon>
        <taxon>Papaver</taxon>
    </lineage>
</organism>
<gene>
    <name evidence="3" type="ORF">C5167_034982</name>
</gene>
<evidence type="ECO:0000313" key="4">
    <source>
        <dbReference type="Proteomes" id="UP000316621"/>
    </source>
</evidence>
<dbReference type="GO" id="GO:0009451">
    <property type="term" value="P:RNA modification"/>
    <property type="evidence" value="ECO:0007669"/>
    <property type="project" value="InterPro"/>
</dbReference>
<dbReference type="Pfam" id="PF13041">
    <property type="entry name" value="PPR_2"/>
    <property type="match status" value="2"/>
</dbReference>
<dbReference type="Pfam" id="PF01535">
    <property type="entry name" value="PPR"/>
    <property type="match status" value="4"/>
</dbReference>
<feature type="repeat" description="PPR" evidence="2">
    <location>
        <begin position="182"/>
        <end position="212"/>
    </location>
</feature>
<dbReference type="AlphaFoldDB" id="A0A4Y7KG49"/>
<sequence length="531" mass="59569">MKSKKSLPNSRQLQQHLFSLLQKCETTGRLTQIHTQIITNGFSQKNYIIAKLLSFCIDYGELSYAHKTFQLIENPSLSIWNQMIRGYASSESSSKESIKLFKQMERTGMVHAADEFTYSFLLTACSKSSLREGEQVHARILLKGLCSNVILQTKLVNMYAVAGGDIGNAMACEMFSKMTQRSVVTCNLMLSLHFRSGRVDEAWKLFEEIPEKNVVSWTTMISGYARNGRCELALMWFGEMQRAGIELDQVAMVEAVSACAELGDLKLGRQIHSYIEKGSDGINLQQSVSLTNAIIHMYANCGAIEEAYSAFKGMLHRSLISWNTMIVGFAKQGCRVEALGVFRWMLTAGVRPDEVTFLGVLCACSHTGMVKEGRHYFDYMVLSFEIQPNIKHYGCMVDLFSRAGLLDEAQQLIQTIPMKPNDVIWGALLGGCRVYKNIEIAKYAGDHIVELKPNRAAGYLVLLANVYASAKKWDHVERIKQRMVEMQVNKPSGRSWIQIDGVVHDFIAGDLTHENAPAIYNMASQIARQSV</sequence>
<dbReference type="InterPro" id="IPR046960">
    <property type="entry name" value="PPR_At4g14850-like_plant"/>
</dbReference>
<dbReference type="FunFam" id="1.25.40.10:FF:000184">
    <property type="entry name" value="Pentatricopeptide repeat-containing protein, chloroplastic"/>
    <property type="match status" value="1"/>
</dbReference>
<evidence type="ECO:0000256" key="2">
    <source>
        <dbReference type="PROSITE-ProRule" id="PRU00708"/>
    </source>
</evidence>
<feature type="repeat" description="PPR" evidence="2">
    <location>
        <begin position="318"/>
        <end position="352"/>
    </location>
</feature>
<dbReference type="InterPro" id="IPR011990">
    <property type="entry name" value="TPR-like_helical_dom_sf"/>
</dbReference>
<evidence type="ECO:0000256" key="1">
    <source>
        <dbReference type="ARBA" id="ARBA00022737"/>
    </source>
</evidence>
<dbReference type="GO" id="GO:0003723">
    <property type="term" value="F:RNA binding"/>
    <property type="evidence" value="ECO:0007669"/>
    <property type="project" value="InterPro"/>
</dbReference>
<dbReference type="OrthoDB" id="185373at2759"/>
<dbReference type="Gene3D" id="1.25.40.10">
    <property type="entry name" value="Tetratricopeptide repeat domain"/>
    <property type="match status" value="3"/>
</dbReference>
<dbReference type="PANTHER" id="PTHR47926:SF526">
    <property type="entry name" value="PENTACOTRIPEPTIDE-REPEAT REGION OF PRORP DOMAIN-CONTAINING PROTEIN"/>
    <property type="match status" value="1"/>
</dbReference>
<name>A0A4Y7KG49_PAPSO</name>
<dbReference type="PANTHER" id="PTHR47926">
    <property type="entry name" value="PENTATRICOPEPTIDE REPEAT-CONTAINING PROTEIN"/>
    <property type="match status" value="1"/>
</dbReference>
<dbReference type="InterPro" id="IPR002885">
    <property type="entry name" value="PPR_rpt"/>
</dbReference>
<dbReference type="NCBIfam" id="TIGR00756">
    <property type="entry name" value="PPR"/>
    <property type="match status" value="3"/>
</dbReference>
<dbReference type="EMBL" id="CM010721">
    <property type="protein sequence ID" value="RZC71827.1"/>
    <property type="molecule type" value="Genomic_DNA"/>
</dbReference>
<dbReference type="Pfam" id="PF20431">
    <property type="entry name" value="E_motif"/>
    <property type="match status" value="1"/>
</dbReference>
<dbReference type="FunFam" id="1.25.40.10:FF:000348">
    <property type="entry name" value="Pentatricopeptide repeat-containing protein chloroplastic"/>
    <property type="match status" value="1"/>
</dbReference>
<evidence type="ECO:0000313" key="3">
    <source>
        <dbReference type="EMBL" id="RZC71827.1"/>
    </source>
</evidence>
<dbReference type="OMA" id="FRCMKET"/>
<feature type="repeat" description="PPR" evidence="2">
    <location>
        <begin position="76"/>
        <end position="111"/>
    </location>
</feature>
<dbReference type="InterPro" id="IPR046848">
    <property type="entry name" value="E_motif"/>
</dbReference>
<keyword evidence="4" id="KW-1185">Reference proteome</keyword>
<reference evidence="3 4" key="1">
    <citation type="journal article" date="2018" name="Science">
        <title>The opium poppy genome and morphinan production.</title>
        <authorList>
            <person name="Guo L."/>
            <person name="Winzer T."/>
            <person name="Yang X."/>
            <person name="Li Y."/>
            <person name="Ning Z."/>
            <person name="He Z."/>
            <person name="Teodor R."/>
            <person name="Lu Y."/>
            <person name="Bowser T.A."/>
            <person name="Graham I.A."/>
            <person name="Ye K."/>
        </authorList>
    </citation>
    <scope>NUCLEOTIDE SEQUENCE [LARGE SCALE GENOMIC DNA]</scope>
    <source>
        <strain evidence="4">cv. HN1</strain>
        <tissue evidence="3">Leaves</tissue>
    </source>
</reference>
<keyword evidence="1" id="KW-0677">Repeat</keyword>
<evidence type="ECO:0008006" key="5">
    <source>
        <dbReference type="Google" id="ProtNLM"/>
    </source>
</evidence>
<accession>A0A4Y7KG49</accession>
<dbReference type="Proteomes" id="UP000316621">
    <property type="component" value="Chromosome 7"/>
</dbReference>
<feature type="repeat" description="PPR" evidence="2">
    <location>
        <begin position="213"/>
        <end position="247"/>
    </location>
</feature>
<proteinExistence type="predicted"/>